<accession>A0A812I981</accession>
<proteinExistence type="predicted"/>
<comment type="caution">
    <text evidence="1">The sequence shown here is derived from an EMBL/GenBank/DDBJ whole genome shotgun (WGS) entry which is preliminary data.</text>
</comment>
<sequence>MIITGVIDGPLSGGTPKAMELYVVNDIPDLSDWGLQVAFNGNPPSTSFTFPSDSATAGGFIYVSFETTNFNAFFGFDPNYTSGVLNVNGNDALLLQRLGISVGFFGQVGQDGTGQPWAYLDSWGYRKAVVPSGSGFQLADWTFPGINVLDGETSNANSTTPFPLQTFACPVQTTSTTTVAGVCDEFPDMIITGVIDGPLSGGTPKAMELYVVNDIPDLSDWGLQVAFNGNPPSTSFTFPSDSATAGGFIYVSFETTNFNAFFGFDPNYTSGVLNVNGNDALLLQRLGISVDFFGQVGQDGTGQPWAYLDSWGYRKAVVPSGSGFQLADWTFPGINVLDGETSNANSTTPFPLQTFACPAPSTTVQTTSTTTVAGVCDEFPDMIIAGVIDGPLSGGTPKAMELYVVNDIPDLSDWGLQVAFNGNPPSTSFTFPSDSATAGGFIYVSFETTNFNAFFGFDPNYTSGVLNVNGNDALLLQRLGISVDFFGQVGQDGTGQPWAYLDSWGYRKAVVPSGSGFQLADWTFPGINVLDGETSNANSTTPFPLQTFACPAPSTTAAQLDCFGFCRT</sequence>
<dbReference type="OrthoDB" id="446956at2759"/>
<dbReference type="Proteomes" id="UP000604046">
    <property type="component" value="Unassembled WGS sequence"/>
</dbReference>
<name>A0A812I981_9DINO</name>
<organism evidence="1 2">
    <name type="scientific">Symbiodinium natans</name>
    <dbReference type="NCBI Taxonomy" id="878477"/>
    <lineage>
        <taxon>Eukaryota</taxon>
        <taxon>Sar</taxon>
        <taxon>Alveolata</taxon>
        <taxon>Dinophyceae</taxon>
        <taxon>Suessiales</taxon>
        <taxon>Symbiodiniaceae</taxon>
        <taxon>Symbiodinium</taxon>
    </lineage>
</organism>
<evidence type="ECO:0000313" key="1">
    <source>
        <dbReference type="EMBL" id="CAE7021589.1"/>
    </source>
</evidence>
<dbReference type="AlphaFoldDB" id="A0A812I981"/>
<keyword evidence="2" id="KW-1185">Reference proteome</keyword>
<gene>
    <name evidence="1" type="ORF">SNAT2548_LOCUS2859</name>
</gene>
<reference evidence="1" key="1">
    <citation type="submission" date="2021-02" db="EMBL/GenBank/DDBJ databases">
        <authorList>
            <person name="Dougan E. K."/>
            <person name="Rhodes N."/>
            <person name="Thang M."/>
            <person name="Chan C."/>
        </authorList>
    </citation>
    <scope>NUCLEOTIDE SEQUENCE</scope>
</reference>
<evidence type="ECO:0000313" key="2">
    <source>
        <dbReference type="Proteomes" id="UP000604046"/>
    </source>
</evidence>
<protein>
    <submittedName>
        <fullName evidence="1">Uncharacterized protein</fullName>
    </submittedName>
</protein>
<dbReference type="EMBL" id="CAJNDS010000171">
    <property type="protein sequence ID" value="CAE7021589.1"/>
    <property type="molecule type" value="Genomic_DNA"/>
</dbReference>